<dbReference type="Proteomes" id="UP000501128">
    <property type="component" value="Chromosome"/>
</dbReference>
<dbReference type="Pfam" id="PF13517">
    <property type="entry name" value="FG-GAP_3"/>
    <property type="match status" value="1"/>
</dbReference>
<evidence type="ECO:0000313" key="3">
    <source>
        <dbReference type="Proteomes" id="UP000501128"/>
    </source>
</evidence>
<sequence>MKGSTYILITLAAFLTVGFLSFRSHPASSGKQLADTYCGTCHLVPDPKSLTKFTWQLHVLPVMARYMGIQYGNYDPYSNLTTDETDALAQQHIYPDKPVVDEATWQQLVDYYTETAPTRLPVDSSRAQRDHALDQFTVVPVQLSNEPGATVTALHYDSLNQQLWVAEPNKLYSWKWPATLVNNYNLPATVVDIHTSAGQLLLTDIGTLLPSNLPKGTVFSIQNDKLVAQQGQLHRPVYSQTDDLDNDGIPELITASFGYHTGSLSLYRQRSRTDSTRTKQIIFDAPGAVKFYVRDMNGDHKKDIVALFAQNLESVYIFFQGDNLTFTAKKVLQFEPQYGTSDFVLLDYNRDGIDDIALVHGDNADYSYSSKAFHGLRLYLGNRDQTFTSAFFYPIYGATRLQADDFDQDGDIDFAVSSFFPELSTLAAESFVYLENKKADRYRFVAHVAQTPVPIKSLTLEKMDIDRDGDMDLVLGQVSYSPTPMPTTLRQALQTTPYKLILLRNRHTN</sequence>
<dbReference type="InterPro" id="IPR028994">
    <property type="entry name" value="Integrin_alpha_N"/>
</dbReference>
<protein>
    <submittedName>
        <fullName evidence="2">VCBS repeat-containing protein</fullName>
    </submittedName>
</protein>
<dbReference type="KEGG" id="srho:HH216_12925"/>
<evidence type="ECO:0000256" key="1">
    <source>
        <dbReference type="ARBA" id="ARBA00022729"/>
    </source>
</evidence>
<dbReference type="SUPFAM" id="SSF46626">
    <property type="entry name" value="Cytochrome c"/>
    <property type="match status" value="1"/>
</dbReference>
<accession>A0A7L5DM68</accession>
<dbReference type="PANTHER" id="PTHR44103:SF1">
    <property type="entry name" value="PROPROTEIN CONVERTASE P"/>
    <property type="match status" value="1"/>
</dbReference>
<dbReference type="InterPro" id="IPR036909">
    <property type="entry name" value="Cyt_c-like_dom_sf"/>
</dbReference>
<organism evidence="2 3">
    <name type="scientific">Spirosoma rhododendri</name>
    <dbReference type="NCBI Taxonomy" id="2728024"/>
    <lineage>
        <taxon>Bacteria</taxon>
        <taxon>Pseudomonadati</taxon>
        <taxon>Bacteroidota</taxon>
        <taxon>Cytophagia</taxon>
        <taxon>Cytophagales</taxon>
        <taxon>Cytophagaceae</taxon>
        <taxon>Spirosoma</taxon>
    </lineage>
</organism>
<dbReference type="Gene3D" id="2.130.10.130">
    <property type="entry name" value="Integrin alpha, N-terminal"/>
    <property type="match status" value="1"/>
</dbReference>
<proteinExistence type="predicted"/>
<dbReference type="AlphaFoldDB" id="A0A7L5DM68"/>
<keyword evidence="1" id="KW-0732">Signal</keyword>
<reference evidence="2 3" key="1">
    <citation type="submission" date="2020-04" db="EMBL/GenBank/DDBJ databases">
        <title>Genome sequencing of novel species.</title>
        <authorList>
            <person name="Heo J."/>
            <person name="Kim S.-J."/>
            <person name="Kim J.-S."/>
            <person name="Hong S.-B."/>
            <person name="Kwon S.-W."/>
        </authorList>
    </citation>
    <scope>NUCLEOTIDE SEQUENCE [LARGE SCALE GENOMIC DNA]</scope>
    <source>
        <strain evidence="2 3">CJU-R4</strain>
    </source>
</reference>
<dbReference type="GO" id="GO:0009055">
    <property type="term" value="F:electron transfer activity"/>
    <property type="evidence" value="ECO:0007669"/>
    <property type="project" value="InterPro"/>
</dbReference>
<dbReference type="GO" id="GO:0020037">
    <property type="term" value="F:heme binding"/>
    <property type="evidence" value="ECO:0007669"/>
    <property type="project" value="InterPro"/>
</dbReference>
<keyword evidence="3" id="KW-1185">Reference proteome</keyword>
<evidence type="ECO:0000313" key="2">
    <source>
        <dbReference type="EMBL" id="QJD79215.1"/>
    </source>
</evidence>
<dbReference type="InterPro" id="IPR013517">
    <property type="entry name" value="FG-GAP"/>
</dbReference>
<name>A0A7L5DM68_9BACT</name>
<dbReference type="RefSeq" id="WP_169551181.1">
    <property type="nucleotide sequence ID" value="NZ_CP051677.1"/>
</dbReference>
<gene>
    <name evidence="2" type="ORF">HH216_12925</name>
</gene>
<dbReference type="EMBL" id="CP051677">
    <property type="protein sequence ID" value="QJD79215.1"/>
    <property type="molecule type" value="Genomic_DNA"/>
</dbReference>
<dbReference type="SUPFAM" id="SSF69318">
    <property type="entry name" value="Integrin alpha N-terminal domain"/>
    <property type="match status" value="1"/>
</dbReference>
<dbReference type="PANTHER" id="PTHR44103">
    <property type="entry name" value="PROPROTEIN CONVERTASE P"/>
    <property type="match status" value="1"/>
</dbReference>